<organism evidence="1 2">
    <name type="scientific">Mucilaginibacter yixingensis</name>
    <dbReference type="NCBI Taxonomy" id="1295612"/>
    <lineage>
        <taxon>Bacteria</taxon>
        <taxon>Pseudomonadati</taxon>
        <taxon>Bacteroidota</taxon>
        <taxon>Sphingobacteriia</taxon>
        <taxon>Sphingobacteriales</taxon>
        <taxon>Sphingobacteriaceae</taxon>
        <taxon>Mucilaginibacter</taxon>
    </lineage>
</organism>
<keyword evidence="2" id="KW-1185">Reference proteome</keyword>
<evidence type="ECO:0000313" key="2">
    <source>
        <dbReference type="Proteomes" id="UP000244168"/>
    </source>
</evidence>
<name>A0A2T5JC59_9SPHI</name>
<comment type="caution">
    <text evidence="1">The sequence shown here is derived from an EMBL/GenBank/DDBJ whole genome shotgun (WGS) entry which is preliminary data.</text>
</comment>
<sequence>MDTGLDFYLSEMSASEKHGGGLTLHRVLGDDLKKIRYFIHANRFADDMAPAADLAGKCISKHSVWENDGVRRITGRTFAAKMRRKPSVIKKQAAELAKLADKQLGAKKELKALICPQGADAICTLAELRQRRNIKYITWVMDDHLVKYVDGSWKYDGWIEPIFARHLQQADQVLVISPAMQAFYKERFGVESTVVFGPADDAASAVEFKTSVAAEGLKIGYFGAVARWQKDVLAAVAQSVQGANCSLDIYSAAEAVPGDILLPGVNFKGRIAADKVLPTMQQYHAILLPIGFADGLRNMSQFNIATKMSESLACGVPVLAIGPPYAAMTDYLKTHDAALVVERADAKSIRAAFEVFADGQQINKILNNAAKLVASETGTAAMHGKWRAAYQHLIQSL</sequence>
<dbReference type="SUPFAM" id="SSF53756">
    <property type="entry name" value="UDP-Glycosyltransferase/glycogen phosphorylase"/>
    <property type="match status" value="1"/>
</dbReference>
<reference evidence="1 2" key="1">
    <citation type="submission" date="2018-04" db="EMBL/GenBank/DDBJ databases">
        <title>Genomic Encyclopedia of Archaeal and Bacterial Type Strains, Phase II (KMG-II): from individual species to whole genera.</title>
        <authorList>
            <person name="Goeker M."/>
        </authorList>
    </citation>
    <scope>NUCLEOTIDE SEQUENCE [LARGE SCALE GENOMIC DNA]</scope>
    <source>
        <strain evidence="1 2">DSM 26809</strain>
    </source>
</reference>
<dbReference type="OrthoDB" id="1100717at2"/>
<dbReference type="AlphaFoldDB" id="A0A2T5JC59"/>
<dbReference type="EMBL" id="QAOQ01000002">
    <property type="protein sequence ID" value="PTQ99357.1"/>
    <property type="molecule type" value="Genomic_DNA"/>
</dbReference>
<gene>
    <name evidence="1" type="ORF">C8P68_102173</name>
</gene>
<evidence type="ECO:0000313" key="1">
    <source>
        <dbReference type="EMBL" id="PTQ99357.1"/>
    </source>
</evidence>
<protein>
    <submittedName>
        <fullName evidence="1">Glycosyltransferase involved in cell wall biosynthesis</fullName>
    </submittedName>
</protein>
<dbReference type="RefSeq" id="WP_146166478.1">
    <property type="nucleotide sequence ID" value="NZ_CP160205.1"/>
</dbReference>
<keyword evidence="1" id="KW-0808">Transferase</keyword>
<dbReference type="GO" id="GO:0016740">
    <property type="term" value="F:transferase activity"/>
    <property type="evidence" value="ECO:0007669"/>
    <property type="project" value="UniProtKB-KW"/>
</dbReference>
<dbReference type="Proteomes" id="UP000244168">
    <property type="component" value="Unassembled WGS sequence"/>
</dbReference>
<dbReference type="Gene3D" id="3.40.50.2000">
    <property type="entry name" value="Glycogen Phosphorylase B"/>
    <property type="match status" value="1"/>
</dbReference>
<accession>A0A2T5JC59</accession>
<proteinExistence type="predicted"/>